<evidence type="ECO:0000313" key="4">
    <source>
        <dbReference type="EMBL" id="MBI6547224.1"/>
    </source>
</evidence>
<accession>A0ABS0U189</accession>
<protein>
    <submittedName>
        <fullName evidence="4">FAD-binding protein</fullName>
    </submittedName>
</protein>
<evidence type="ECO:0000256" key="1">
    <source>
        <dbReference type="ARBA" id="ARBA00022630"/>
    </source>
</evidence>
<keyword evidence="5" id="KW-1185">Reference proteome</keyword>
<dbReference type="EMBL" id="JACOII010000004">
    <property type="protein sequence ID" value="MBI6547224.1"/>
    <property type="molecule type" value="Genomic_DNA"/>
</dbReference>
<feature type="domain" description="FAD-dependent oxidoreductase 2 FAD-binding" evidence="3">
    <location>
        <begin position="4"/>
        <end position="83"/>
    </location>
</feature>
<dbReference type="InterPro" id="IPR003953">
    <property type="entry name" value="FAD-dep_OxRdtase_2_FAD-bd"/>
</dbReference>
<organism evidence="4 5">
    <name type="scientific">Xenorhabdus lircayensis</name>
    <dbReference type="NCBI Taxonomy" id="2763499"/>
    <lineage>
        <taxon>Bacteria</taxon>
        <taxon>Pseudomonadati</taxon>
        <taxon>Pseudomonadota</taxon>
        <taxon>Gammaproteobacteria</taxon>
        <taxon>Enterobacterales</taxon>
        <taxon>Morganellaceae</taxon>
        <taxon>Xenorhabdus</taxon>
    </lineage>
</organism>
<name>A0ABS0U189_9GAMM</name>
<keyword evidence="1" id="KW-0285">Flavoprotein</keyword>
<evidence type="ECO:0000259" key="3">
    <source>
        <dbReference type="Pfam" id="PF00890"/>
    </source>
</evidence>
<evidence type="ECO:0000313" key="5">
    <source>
        <dbReference type="Proteomes" id="UP000696184"/>
    </source>
</evidence>
<gene>
    <name evidence="4" type="ORF">H8A87_00235</name>
</gene>
<reference evidence="4 5" key="1">
    <citation type="submission" date="2020-08" db="EMBL/GenBank/DDBJ databases">
        <title>Description of Xenorhabdus lircayensis sp. nov., the symbiotic bacterium associated with the entomopathogenic nematode Steirnernema unicornum.</title>
        <authorList>
            <person name="Castaneda-Alvarez C."/>
            <person name="Prodan S."/>
            <person name="Zamorano A."/>
            <person name="San-Blas E."/>
            <person name="Aballay E."/>
        </authorList>
    </citation>
    <scope>NUCLEOTIDE SEQUENCE [LARGE SCALE GENOMIC DNA]</scope>
    <source>
        <strain evidence="4 5">VLS</strain>
    </source>
</reference>
<sequence length="133" mass="14868">MVLKTECDRVYEPLLNLDLLGNPERGQWTQQNIFAPQPYLKFGVNTDEYLRPLKGGNVIEDLYAAGAILGGYDSLAEGCGVGVSLLSVLFVAEQIVAEWIISEQTALRRKTMMFPKGSGRIYSTRLKRVVSIW</sequence>
<dbReference type="Pfam" id="PF00890">
    <property type="entry name" value="FAD_binding_2"/>
    <property type="match status" value="1"/>
</dbReference>
<comment type="caution">
    <text evidence="4">The sequence shown here is derived from an EMBL/GenBank/DDBJ whole genome shotgun (WGS) entry which is preliminary data.</text>
</comment>
<keyword evidence="2" id="KW-0560">Oxidoreductase</keyword>
<dbReference type="Proteomes" id="UP000696184">
    <property type="component" value="Unassembled WGS sequence"/>
</dbReference>
<proteinExistence type="predicted"/>
<evidence type="ECO:0000256" key="2">
    <source>
        <dbReference type="ARBA" id="ARBA00023002"/>
    </source>
</evidence>